<protein>
    <submittedName>
        <fullName evidence="7">Integrase/recombinase XerC/integrase/recombinase XerD</fullName>
    </submittedName>
</protein>
<dbReference type="Proteomes" id="UP000182054">
    <property type="component" value="Unassembled WGS sequence"/>
</dbReference>
<keyword evidence="1" id="KW-0229">DNA integration</keyword>
<dbReference type="GO" id="GO:0006310">
    <property type="term" value="P:DNA recombination"/>
    <property type="evidence" value="ECO:0007669"/>
    <property type="project" value="UniProtKB-KW"/>
</dbReference>
<dbReference type="InterPro" id="IPR004107">
    <property type="entry name" value="Integrase_SAM-like_N"/>
</dbReference>
<proteinExistence type="predicted"/>
<evidence type="ECO:0000256" key="1">
    <source>
        <dbReference type="ARBA" id="ARBA00022908"/>
    </source>
</evidence>
<dbReference type="InterPro" id="IPR010998">
    <property type="entry name" value="Integrase_recombinase_N"/>
</dbReference>
<evidence type="ECO:0000313" key="8">
    <source>
        <dbReference type="Proteomes" id="UP000182054"/>
    </source>
</evidence>
<evidence type="ECO:0000256" key="3">
    <source>
        <dbReference type="ARBA" id="ARBA00023172"/>
    </source>
</evidence>
<dbReference type="PROSITE" id="PS51898">
    <property type="entry name" value="TYR_RECOMBINASE"/>
    <property type="match status" value="1"/>
</dbReference>
<accession>A0A1I0UA87</accession>
<feature type="domain" description="Core-binding (CB)" evidence="6">
    <location>
        <begin position="10"/>
        <end position="99"/>
    </location>
</feature>
<dbReference type="EMBL" id="FOJN01000016">
    <property type="protein sequence ID" value="SFA60737.1"/>
    <property type="molecule type" value="Genomic_DNA"/>
</dbReference>
<dbReference type="RefSeq" id="WP_068365733.1">
    <property type="nucleotide sequence ID" value="NZ_FOJN01000016.1"/>
</dbReference>
<evidence type="ECO:0000313" key="7">
    <source>
        <dbReference type="EMBL" id="SFA60737.1"/>
    </source>
</evidence>
<dbReference type="InterPro" id="IPR044068">
    <property type="entry name" value="CB"/>
</dbReference>
<keyword evidence="2 4" id="KW-0238">DNA-binding</keyword>
<dbReference type="Gene3D" id="1.10.150.130">
    <property type="match status" value="1"/>
</dbReference>
<dbReference type="GO" id="GO:0015074">
    <property type="term" value="P:DNA integration"/>
    <property type="evidence" value="ECO:0007669"/>
    <property type="project" value="UniProtKB-KW"/>
</dbReference>
<dbReference type="AlphaFoldDB" id="A0A1I0UA87"/>
<dbReference type="InterPro" id="IPR002104">
    <property type="entry name" value="Integrase_catalytic"/>
</dbReference>
<evidence type="ECO:0000256" key="2">
    <source>
        <dbReference type="ARBA" id="ARBA00023125"/>
    </source>
</evidence>
<dbReference type="OrthoDB" id="7476432at2"/>
<dbReference type="PANTHER" id="PTHR30349:SF81">
    <property type="entry name" value="TYROSINE RECOMBINASE XERC"/>
    <property type="match status" value="1"/>
</dbReference>
<dbReference type="Pfam" id="PF00589">
    <property type="entry name" value="Phage_integrase"/>
    <property type="match status" value="1"/>
</dbReference>
<dbReference type="PROSITE" id="PS51900">
    <property type="entry name" value="CB"/>
    <property type="match status" value="1"/>
</dbReference>
<feature type="domain" description="Tyr recombinase" evidence="5">
    <location>
        <begin position="122"/>
        <end position="299"/>
    </location>
</feature>
<dbReference type="Gene3D" id="1.10.443.10">
    <property type="entry name" value="Intergrase catalytic core"/>
    <property type="match status" value="1"/>
</dbReference>
<evidence type="ECO:0000259" key="5">
    <source>
        <dbReference type="PROSITE" id="PS51898"/>
    </source>
</evidence>
<gene>
    <name evidence="7" type="ORF">SAMN05444374_11610</name>
</gene>
<dbReference type="InterPro" id="IPR050090">
    <property type="entry name" value="Tyrosine_recombinase_XerCD"/>
</dbReference>
<evidence type="ECO:0000256" key="4">
    <source>
        <dbReference type="PROSITE-ProRule" id="PRU01248"/>
    </source>
</evidence>
<dbReference type="GeneID" id="85487277"/>
<reference evidence="7 8" key="1">
    <citation type="submission" date="2016-10" db="EMBL/GenBank/DDBJ databases">
        <authorList>
            <person name="de Groot N.N."/>
        </authorList>
    </citation>
    <scope>NUCLEOTIDE SEQUENCE [LARGE SCALE GENOMIC DNA]</scope>
    <source>
        <strain evidence="7 8">DSM 44908</strain>
    </source>
</reference>
<name>A0A1I0UA87_9NOCA</name>
<dbReference type="GO" id="GO:0003677">
    <property type="term" value="F:DNA binding"/>
    <property type="evidence" value="ECO:0007669"/>
    <property type="project" value="UniProtKB-UniRule"/>
</dbReference>
<dbReference type="SUPFAM" id="SSF56349">
    <property type="entry name" value="DNA breaking-rejoining enzymes"/>
    <property type="match status" value="1"/>
</dbReference>
<dbReference type="PANTHER" id="PTHR30349">
    <property type="entry name" value="PHAGE INTEGRASE-RELATED"/>
    <property type="match status" value="1"/>
</dbReference>
<organism evidence="7 8">
    <name type="scientific">Rhodococcoides kroppenstedtii</name>
    <dbReference type="NCBI Taxonomy" id="293050"/>
    <lineage>
        <taxon>Bacteria</taxon>
        <taxon>Bacillati</taxon>
        <taxon>Actinomycetota</taxon>
        <taxon>Actinomycetes</taxon>
        <taxon>Mycobacteriales</taxon>
        <taxon>Nocardiaceae</taxon>
        <taxon>Rhodococcoides</taxon>
    </lineage>
</organism>
<dbReference type="Pfam" id="PF13495">
    <property type="entry name" value="Phage_int_SAM_4"/>
    <property type="match status" value="1"/>
</dbReference>
<sequence>MPDGTRLPAPAATETLDRFDVDLFVASFLSRYDGKTRERYTADLCRFLEWCDRHHLSPFQLRRQHLEVYAKYLAKERGNCPTTVAHRLGTLRLFYELAVDDDLIIKNPTRLLRIPKRRRVVGEKIHLNRAEMQAVARAAYDSSPVDYALVVIMGYTGMRVSEVCSLDVDHVLSFSKGHRVMEFVQKGGDIATVPQPPVVMRAIDAVIAGRTSGPLLLRRDGTRMTRRSADRIVKRVARVAGIAMTVSPHTFRYSFCVNSIDAGVPLREVQVSMRHKDISTTIAVYDRGRANLDTHASHTLAAYLGAVA</sequence>
<dbReference type="InterPro" id="IPR013762">
    <property type="entry name" value="Integrase-like_cat_sf"/>
</dbReference>
<evidence type="ECO:0000259" key="6">
    <source>
        <dbReference type="PROSITE" id="PS51900"/>
    </source>
</evidence>
<dbReference type="InterPro" id="IPR011010">
    <property type="entry name" value="DNA_brk_join_enz"/>
</dbReference>
<keyword evidence="3" id="KW-0233">DNA recombination</keyword>